<evidence type="ECO:0000256" key="1">
    <source>
        <dbReference type="SAM" id="Coils"/>
    </source>
</evidence>
<evidence type="ECO:0000313" key="2">
    <source>
        <dbReference type="EMBL" id="MBM7126775.1"/>
    </source>
</evidence>
<comment type="caution">
    <text evidence="2">The sequence shown here is derived from an EMBL/GenBank/DDBJ whole genome shotgun (WGS) entry which is preliminary data.</text>
</comment>
<feature type="coiled-coil region" evidence="1">
    <location>
        <begin position="36"/>
        <end position="70"/>
    </location>
</feature>
<dbReference type="RefSeq" id="WP_204683297.1">
    <property type="nucleotide sequence ID" value="NZ_BSNR01000004.1"/>
</dbReference>
<reference evidence="2" key="1">
    <citation type="submission" date="2020-10" db="EMBL/GenBank/DDBJ databases">
        <title>Phylogeny of dyella-like bacteria.</title>
        <authorList>
            <person name="Fu J."/>
        </authorList>
    </citation>
    <scope>NUCLEOTIDE SEQUENCE</scope>
    <source>
        <strain evidence="2">DHOC52</strain>
    </source>
</reference>
<gene>
    <name evidence="2" type="ORF">ISP19_15460</name>
</gene>
<evidence type="ECO:0000313" key="3">
    <source>
        <dbReference type="Proteomes" id="UP001430149"/>
    </source>
</evidence>
<evidence type="ECO:0008006" key="4">
    <source>
        <dbReference type="Google" id="ProtNLM"/>
    </source>
</evidence>
<keyword evidence="1" id="KW-0175">Coiled coil</keyword>
<accession>A0ABS2K7R9</accession>
<sequence>MRRAQVIALAESGLGTVTQIRHQLSTARMSRASHAYLAAEQRARELAAQLDGLNEEMSRVREACMRAVTENVGGAAMYQVVLRALDADMRRTHVRMDMQEEECRGLLHELKLAKKRVESLETRLDLYRKVECRAKAMGDERVDEAFQD</sequence>
<feature type="coiled-coil region" evidence="1">
    <location>
        <begin position="96"/>
        <end position="130"/>
    </location>
</feature>
<proteinExistence type="predicted"/>
<dbReference type="EMBL" id="JADIKE010000037">
    <property type="protein sequence ID" value="MBM7126775.1"/>
    <property type="molecule type" value="Genomic_DNA"/>
</dbReference>
<keyword evidence="3" id="KW-1185">Reference proteome</keyword>
<name>A0ABS2K7R9_9GAMM</name>
<organism evidence="2 3">
    <name type="scientific">Dyella flava</name>
    <dbReference type="NCBI Taxonomy" id="1920170"/>
    <lineage>
        <taxon>Bacteria</taxon>
        <taxon>Pseudomonadati</taxon>
        <taxon>Pseudomonadota</taxon>
        <taxon>Gammaproteobacteria</taxon>
        <taxon>Lysobacterales</taxon>
        <taxon>Rhodanobacteraceae</taxon>
        <taxon>Dyella</taxon>
    </lineage>
</organism>
<protein>
    <recommendedName>
        <fullName evidence="4">Flagellar FliJ protein</fullName>
    </recommendedName>
</protein>
<dbReference type="Proteomes" id="UP001430149">
    <property type="component" value="Unassembled WGS sequence"/>
</dbReference>